<keyword evidence="2" id="KW-0378">Hydrolase</keyword>
<name>A0A7C2NU62_9PLAN</name>
<feature type="region of interest" description="Disordered" evidence="3">
    <location>
        <begin position="33"/>
        <end position="52"/>
    </location>
</feature>
<evidence type="ECO:0000256" key="4">
    <source>
        <dbReference type="SAM" id="Phobius"/>
    </source>
</evidence>
<organism evidence="6">
    <name type="scientific">Schlesneria paludicola</name>
    <dbReference type="NCBI Taxonomy" id="360056"/>
    <lineage>
        <taxon>Bacteria</taxon>
        <taxon>Pseudomonadati</taxon>
        <taxon>Planctomycetota</taxon>
        <taxon>Planctomycetia</taxon>
        <taxon>Planctomycetales</taxon>
        <taxon>Planctomycetaceae</taxon>
        <taxon>Schlesneria</taxon>
    </lineage>
</organism>
<feature type="domain" description="Sulfatase N-terminal" evidence="5">
    <location>
        <begin position="115"/>
        <end position="205"/>
    </location>
</feature>
<dbReference type="PANTHER" id="PTHR45953:SF1">
    <property type="entry name" value="IDURONATE 2-SULFATASE"/>
    <property type="match status" value="1"/>
</dbReference>
<dbReference type="GO" id="GO:0005737">
    <property type="term" value="C:cytoplasm"/>
    <property type="evidence" value="ECO:0007669"/>
    <property type="project" value="TreeGrafter"/>
</dbReference>
<dbReference type="SUPFAM" id="SSF53649">
    <property type="entry name" value="Alkaline phosphatase-like"/>
    <property type="match status" value="1"/>
</dbReference>
<feature type="transmembrane region" description="Helical" evidence="4">
    <location>
        <begin position="88"/>
        <end position="109"/>
    </location>
</feature>
<evidence type="ECO:0000313" key="6">
    <source>
        <dbReference type="EMBL" id="HEN14928.1"/>
    </source>
</evidence>
<dbReference type="Gene3D" id="3.40.720.10">
    <property type="entry name" value="Alkaline Phosphatase, subunit A"/>
    <property type="match status" value="1"/>
</dbReference>
<dbReference type="InterPro" id="IPR017850">
    <property type="entry name" value="Alkaline_phosphatase_core_sf"/>
</dbReference>
<gene>
    <name evidence="6" type="ORF">ENQ76_05595</name>
</gene>
<evidence type="ECO:0000256" key="3">
    <source>
        <dbReference type="SAM" id="MobiDB-lite"/>
    </source>
</evidence>
<reference evidence="6" key="1">
    <citation type="journal article" date="2020" name="mSystems">
        <title>Genome- and Community-Level Interaction Insights into Carbon Utilization and Element Cycling Functions of Hydrothermarchaeota in Hydrothermal Sediment.</title>
        <authorList>
            <person name="Zhou Z."/>
            <person name="Liu Y."/>
            <person name="Xu W."/>
            <person name="Pan J."/>
            <person name="Luo Z.H."/>
            <person name="Li M."/>
        </authorList>
    </citation>
    <scope>NUCLEOTIDE SEQUENCE [LARGE SCALE GENOMIC DNA]</scope>
    <source>
        <strain evidence="6">SpSt-339</strain>
    </source>
</reference>
<dbReference type="PANTHER" id="PTHR45953">
    <property type="entry name" value="IDURONATE 2-SULFATASE"/>
    <property type="match status" value="1"/>
</dbReference>
<dbReference type="AlphaFoldDB" id="A0A7C2NU62"/>
<proteinExistence type="predicted"/>
<protein>
    <recommendedName>
        <fullName evidence="5">Sulfatase N-terminal domain-containing protein</fullName>
    </recommendedName>
</protein>
<dbReference type="GO" id="GO:0008484">
    <property type="term" value="F:sulfuric ester hydrolase activity"/>
    <property type="evidence" value="ECO:0007669"/>
    <property type="project" value="TreeGrafter"/>
</dbReference>
<evidence type="ECO:0000256" key="1">
    <source>
        <dbReference type="ARBA" id="ARBA00022723"/>
    </source>
</evidence>
<feature type="compositionally biased region" description="Low complexity" evidence="3">
    <location>
        <begin position="1"/>
        <end position="17"/>
    </location>
</feature>
<dbReference type="Pfam" id="PF00884">
    <property type="entry name" value="Sulfatase"/>
    <property type="match status" value="1"/>
</dbReference>
<sequence>MSARSQRAAPPSATAPAGHKAFSDRTSTSFQSGAQATADLARSSRHRHSSAPRLTLSTGVWRTRIRSGYNRPTSAAVRAASRVSLLRIAAMFRAAFGLLITLTTLPAFAAEGKYNVLFLMADDMRPDLGCYGHPQVQSPHIDGLAKVGVRFDRAYVQYPLCNPSRSSMLNGRHPTTTGVLDNRAWFGALHPEFVSLPKHFKQNGYL</sequence>
<dbReference type="InterPro" id="IPR000917">
    <property type="entry name" value="Sulfatase_N"/>
</dbReference>
<evidence type="ECO:0000259" key="5">
    <source>
        <dbReference type="Pfam" id="PF00884"/>
    </source>
</evidence>
<keyword evidence="1" id="KW-0479">Metal-binding</keyword>
<comment type="caution">
    <text evidence="6">The sequence shown here is derived from an EMBL/GenBank/DDBJ whole genome shotgun (WGS) entry which is preliminary data.</text>
</comment>
<keyword evidence="4" id="KW-1133">Transmembrane helix</keyword>
<keyword evidence="4" id="KW-0472">Membrane</keyword>
<accession>A0A7C2NU62</accession>
<feature type="region of interest" description="Disordered" evidence="3">
    <location>
        <begin position="1"/>
        <end position="28"/>
    </location>
</feature>
<keyword evidence="4" id="KW-0812">Transmembrane</keyword>
<evidence type="ECO:0000256" key="2">
    <source>
        <dbReference type="ARBA" id="ARBA00022801"/>
    </source>
</evidence>
<dbReference type="EMBL" id="DSOK01000165">
    <property type="protein sequence ID" value="HEN14928.1"/>
    <property type="molecule type" value="Genomic_DNA"/>
</dbReference>
<dbReference type="GO" id="GO:0046872">
    <property type="term" value="F:metal ion binding"/>
    <property type="evidence" value="ECO:0007669"/>
    <property type="project" value="UniProtKB-KW"/>
</dbReference>